<evidence type="ECO:0000313" key="5">
    <source>
        <dbReference type="Proteomes" id="UP000190973"/>
    </source>
</evidence>
<dbReference type="GO" id="GO:0006313">
    <property type="term" value="P:DNA transposition"/>
    <property type="evidence" value="ECO:0007669"/>
    <property type="project" value="InterPro"/>
</dbReference>
<dbReference type="GO" id="GO:0004803">
    <property type="term" value="F:transposase activity"/>
    <property type="evidence" value="ECO:0007669"/>
    <property type="project" value="InterPro"/>
</dbReference>
<feature type="domain" description="Transposase IS116/IS110/IS902 C-terminal" evidence="3">
    <location>
        <begin position="269"/>
        <end position="352"/>
    </location>
</feature>
<dbReference type="InterPro" id="IPR003346">
    <property type="entry name" value="Transposase_20"/>
</dbReference>
<name>A0A1S8RD53_CLOBE</name>
<reference evidence="4 5" key="1">
    <citation type="submission" date="2016-05" db="EMBL/GenBank/DDBJ databases">
        <title>Microbial solvent formation.</title>
        <authorList>
            <person name="Poehlein A."/>
            <person name="Montoya Solano J.D."/>
            <person name="Flitsch S."/>
            <person name="Krabben P."/>
            <person name="Duerre P."/>
            <person name="Daniel R."/>
        </authorList>
    </citation>
    <scope>NUCLEOTIDE SEQUENCE [LARGE SCALE GENOMIC DNA]</scope>
    <source>
        <strain evidence="4 5">DSM 53</strain>
    </source>
</reference>
<comment type="caution">
    <text evidence="4">The sequence shown here is derived from an EMBL/GenBank/DDBJ whole genome shotgun (WGS) entry which is preliminary data.</text>
</comment>
<keyword evidence="1" id="KW-0175">Coiled coil</keyword>
<dbReference type="NCBIfam" id="NF033542">
    <property type="entry name" value="transpos_IS110"/>
    <property type="match status" value="1"/>
</dbReference>
<organism evidence="4 5">
    <name type="scientific">Clostridium beijerinckii</name>
    <name type="common">Clostridium MP</name>
    <dbReference type="NCBI Taxonomy" id="1520"/>
    <lineage>
        <taxon>Bacteria</taxon>
        <taxon>Bacillati</taxon>
        <taxon>Bacillota</taxon>
        <taxon>Clostridia</taxon>
        <taxon>Eubacteriales</taxon>
        <taxon>Clostridiaceae</taxon>
        <taxon>Clostridium</taxon>
    </lineage>
</organism>
<evidence type="ECO:0000259" key="3">
    <source>
        <dbReference type="Pfam" id="PF02371"/>
    </source>
</evidence>
<dbReference type="AlphaFoldDB" id="A0A1S8RD53"/>
<dbReference type="RefSeq" id="WP_077841212.1">
    <property type="nucleotide sequence ID" value="NZ_JABTAE010000001.1"/>
</dbReference>
<dbReference type="Pfam" id="PF02371">
    <property type="entry name" value="Transposase_20"/>
    <property type="match status" value="1"/>
</dbReference>
<evidence type="ECO:0000313" key="4">
    <source>
        <dbReference type="EMBL" id="OOM51116.1"/>
    </source>
</evidence>
<dbReference type="PANTHER" id="PTHR33055">
    <property type="entry name" value="TRANSPOSASE FOR INSERTION SEQUENCE ELEMENT IS1111A"/>
    <property type="match status" value="1"/>
</dbReference>
<dbReference type="GO" id="GO:0003677">
    <property type="term" value="F:DNA binding"/>
    <property type="evidence" value="ECO:0007669"/>
    <property type="project" value="InterPro"/>
</dbReference>
<proteinExistence type="predicted"/>
<dbReference type="InterPro" id="IPR002525">
    <property type="entry name" value="Transp_IS110-like_N"/>
</dbReference>
<evidence type="ECO:0000256" key="1">
    <source>
        <dbReference type="SAM" id="Coils"/>
    </source>
</evidence>
<dbReference type="Proteomes" id="UP000190973">
    <property type="component" value="Unassembled WGS sequence"/>
</dbReference>
<sequence>MIYIGIDVAKAKHDCCIIDSDGVIINDSLRISNSREGFELLYSSILSVLPNKDISNVKIGLESTGHYSTNLQNYLYAKGFHLSILNPLATNLFRKAQTLRKTKTDKTDALVIAKMLFSDDTKSYSPVSYQIQELKSLTRHRYRLIGYRSRLKLSITRLIDIIFPELPKYVWSIHQVSVYALLSELPSPKEISNCHLTKLTNLLAKSTKGKYSRAKAIEIKEVASNSIGTSTRSLSFELQQIIRLIRSVQAEIDALDKQIKDVVIEIDSPLMSIPGISYTLASIILAEIGDIDRFTDPAKLLAFSGLDPSTYQSGKYNATHTPMVKRGSTYLRWAILTASRTVSMRDSTFGDYLAKKQSEGKHYYIAMSHVAKKLIRVIFYLLKTNTSFVSQI</sequence>
<dbReference type="Pfam" id="PF01548">
    <property type="entry name" value="DEDD_Tnp_IS110"/>
    <property type="match status" value="1"/>
</dbReference>
<dbReference type="EMBL" id="LZZI01000297">
    <property type="protein sequence ID" value="OOM51116.1"/>
    <property type="molecule type" value="Genomic_DNA"/>
</dbReference>
<evidence type="ECO:0000259" key="2">
    <source>
        <dbReference type="Pfam" id="PF01548"/>
    </source>
</evidence>
<feature type="domain" description="Transposase IS110-like N-terminal" evidence="2">
    <location>
        <begin position="4"/>
        <end position="164"/>
    </location>
</feature>
<feature type="coiled-coil region" evidence="1">
    <location>
        <begin position="238"/>
        <end position="265"/>
    </location>
</feature>
<protein>
    <submittedName>
        <fullName evidence="4">Transposase IS116/IS110/IS902 family protein</fullName>
    </submittedName>
</protein>
<dbReference type="InterPro" id="IPR047650">
    <property type="entry name" value="Transpos_IS110"/>
</dbReference>
<dbReference type="PANTHER" id="PTHR33055:SF15">
    <property type="entry name" value="TRANSPOSASE-RELATED"/>
    <property type="match status" value="1"/>
</dbReference>
<accession>A0A1S8RD53</accession>
<gene>
    <name evidence="4" type="ORF">CLBCK_50910</name>
</gene>